<organism evidence="6">
    <name type="scientific">Amphimedon queenslandica</name>
    <name type="common">Sponge</name>
    <dbReference type="NCBI Taxonomy" id="400682"/>
    <lineage>
        <taxon>Eukaryota</taxon>
        <taxon>Metazoa</taxon>
        <taxon>Porifera</taxon>
        <taxon>Demospongiae</taxon>
        <taxon>Heteroscleromorpha</taxon>
        <taxon>Haplosclerida</taxon>
        <taxon>Niphatidae</taxon>
        <taxon>Amphimedon</taxon>
    </lineage>
</organism>
<protein>
    <recommendedName>
        <fullName evidence="5">Peptidase S8/S53 domain-containing protein</fullName>
    </recommendedName>
</protein>
<dbReference type="PROSITE" id="PS51892">
    <property type="entry name" value="SUBTILASE"/>
    <property type="match status" value="1"/>
</dbReference>
<accession>A0A1X7T4W9</accession>
<reference evidence="6" key="1">
    <citation type="submission" date="2017-05" db="UniProtKB">
        <authorList>
            <consortium name="EnsemblMetazoa"/>
        </authorList>
    </citation>
    <scope>IDENTIFICATION</scope>
</reference>
<dbReference type="SUPFAM" id="SSF52743">
    <property type="entry name" value="Subtilisin-like"/>
    <property type="match status" value="1"/>
</dbReference>
<dbReference type="PRINTS" id="PR00723">
    <property type="entry name" value="SUBTILISIN"/>
</dbReference>
<dbReference type="InterPro" id="IPR036852">
    <property type="entry name" value="Peptidase_S8/S53_dom_sf"/>
</dbReference>
<dbReference type="GO" id="GO:0004252">
    <property type="term" value="F:serine-type endopeptidase activity"/>
    <property type="evidence" value="ECO:0007669"/>
    <property type="project" value="InterPro"/>
</dbReference>
<comment type="similarity">
    <text evidence="4">Belongs to the peptidase S8 family.</text>
</comment>
<evidence type="ECO:0000256" key="3">
    <source>
        <dbReference type="ARBA" id="ARBA00022825"/>
    </source>
</evidence>
<dbReference type="InterPro" id="IPR023827">
    <property type="entry name" value="Peptidase_S8_Asp-AS"/>
</dbReference>
<dbReference type="AlphaFoldDB" id="A0A1X7T4W9"/>
<dbReference type="GO" id="GO:0000139">
    <property type="term" value="C:Golgi membrane"/>
    <property type="evidence" value="ECO:0007669"/>
    <property type="project" value="TreeGrafter"/>
</dbReference>
<sequence>MYQSTTMSYITQVGYVQQQNLHKWEKKYIQPTCQADPLWCSQWTVNNTGQTNETNLYLDLNAEPAWIQGYTGIGILVGVVDDGVQHTHADLRNNYVSAYSYDFNANVSDPSPVGTDSHGTACAGEIVMARDNNVCGVGVAYNASMAGLRLLGDTTTDLTDSSALSYFRNNIDIYSNSWGPPDTSVTVDGPKYLASLALKEGAEM</sequence>
<evidence type="ECO:0000256" key="2">
    <source>
        <dbReference type="ARBA" id="ARBA00022801"/>
    </source>
</evidence>
<dbReference type="GO" id="GO:0005802">
    <property type="term" value="C:trans-Golgi network"/>
    <property type="evidence" value="ECO:0007669"/>
    <property type="project" value="TreeGrafter"/>
</dbReference>
<dbReference type="OrthoDB" id="300641at2759"/>
<dbReference type="STRING" id="400682.A0A1X7T4W9"/>
<name>A0A1X7T4W9_AMPQE</name>
<dbReference type="PANTHER" id="PTHR42884:SF14">
    <property type="entry name" value="NEUROENDOCRINE CONVERTASE 1"/>
    <property type="match status" value="1"/>
</dbReference>
<comment type="caution">
    <text evidence="4">Lacks conserved residue(s) required for the propagation of feature annotation.</text>
</comment>
<evidence type="ECO:0000313" key="6">
    <source>
        <dbReference type="EnsemblMetazoa" id="Aqu2.1.09430_001"/>
    </source>
</evidence>
<keyword evidence="1" id="KW-0645">Protease</keyword>
<dbReference type="InterPro" id="IPR000209">
    <property type="entry name" value="Peptidase_S8/S53_dom"/>
</dbReference>
<feature type="domain" description="Peptidase S8/S53" evidence="5">
    <location>
        <begin position="72"/>
        <end position="195"/>
    </location>
</feature>
<dbReference type="InParanoid" id="A0A1X7T4W9"/>
<dbReference type="eggNOG" id="KOG3525">
    <property type="taxonomic scope" value="Eukaryota"/>
</dbReference>
<dbReference type="InterPro" id="IPR015500">
    <property type="entry name" value="Peptidase_S8_subtilisin-rel"/>
</dbReference>
<dbReference type="Gene3D" id="3.40.50.200">
    <property type="entry name" value="Peptidase S8/S53 domain"/>
    <property type="match status" value="1"/>
</dbReference>
<dbReference type="PROSITE" id="PS00137">
    <property type="entry name" value="SUBTILASE_HIS"/>
    <property type="match status" value="1"/>
</dbReference>
<evidence type="ECO:0000259" key="5">
    <source>
        <dbReference type="Pfam" id="PF00082"/>
    </source>
</evidence>
<proteinExistence type="inferred from homology"/>
<keyword evidence="2" id="KW-0378">Hydrolase</keyword>
<dbReference type="InterPro" id="IPR022398">
    <property type="entry name" value="Peptidase_S8_His-AS"/>
</dbReference>
<evidence type="ECO:0000256" key="4">
    <source>
        <dbReference type="PROSITE-ProRule" id="PRU01240"/>
    </source>
</evidence>
<dbReference type="EnsemblMetazoa" id="Aqu2.1.09430_001">
    <property type="protein sequence ID" value="Aqu2.1.09430_001"/>
    <property type="gene ID" value="Aqu2.1.09430"/>
</dbReference>
<evidence type="ECO:0000256" key="1">
    <source>
        <dbReference type="ARBA" id="ARBA00022670"/>
    </source>
</evidence>
<dbReference type="PROSITE" id="PS00136">
    <property type="entry name" value="SUBTILASE_ASP"/>
    <property type="match status" value="1"/>
</dbReference>
<keyword evidence="3" id="KW-0720">Serine protease</keyword>
<dbReference type="Pfam" id="PF00082">
    <property type="entry name" value="Peptidase_S8"/>
    <property type="match status" value="1"/>
</dbReference>
<dbReference type="PANTHER" id="PTHR42884">
    <property type="entry name" value="PROPROTEIN CONVERTASE SUBTILISIN/KEXIN-RELATED"/>
    <property type="match status" value="1"/>
</dbReference>
<dbReference type="GO" id="GO:0016485">
    <property type="term" value="P:protein processing"/>
    <property type="evidence" value="ECO:0007669"/>
    <property type="project" value="TreeGrafter"/>
</dbReference>